<keyword evidence="2" id="KW-1185">Reference proteome</keyword>
<organism evidence="1 2">
    <name type="scientific">Gymnopus androsaceus JB14</name>
    <dbReference type="NCBI Taxonomy" id="1447944"/>
    <lineage>
        <taxon>Eukaryota</taxon>
        <taxon>Fungi</taxon>
        <taxon>Dikarya</taxon>
        <taxon>Basidiomycota</taxon>
        <taxon>Agaricomycotina</taxon>
        <taxon>Agaricomycetes</taxon>
        <taxon>Agaricomycetidae</taxon>
        <taxon>Agaricales</taxon>
        <taxon>Marasmiineae</taxon>
        <taxon>Omphalotaceae</taxon>
        <taxon>Gymnopus</taxon>
    </lineage>
</organism>
<feature type="non-terminal residue" evidence="1">
    <location>
        <position position="1"/>
    </location>
</feature>
<accession>A0A6A4GF01</accession>
<reference evidence="1" key="1">
    <citation type="journal article" date="2019" name="Environ. Microbiol.">
        <title>Fungal ecological strategies reflected in gene transcription - a case study of two litter decomposers.</title>
        <authorList>
            <person name="Barbi F."/>
            <person name="Kohler A."/>
            <person name="Barry K."/>
            <person name="Baskaran P."/>
            <person name="Daum C."/>
            <person name="Fauchery L."/>
            <person name="Ihrmark K."/>
            <person name="Kuo A."/>
            <person name="LaButti K."/>
            <person name="Lipzen A."/>
            <person name="Morin E."/>
            <person name="Grigoriev I.V."/>
            <person name="Henrissat B."/>
            <person name="Lindahl B."/>
            <person name="Martin F."/>
        </authorList>
    </citation>
    <scope>NUCLEOTIDE SEQUENCE</scope>
    <source>
        <strain evidence="1">JB14</strain>
    </source>
</reference>
<dbReference type="AlphaFoldDB" id="A0A6A4GF01"/>
<proteinExistence type="predicted"/>
<dbReference type="EMBL" id="ML770279">
    <property type="protein sequence ID" value="KAE9383935.1"/>
    <property type="molecule type" value="Genomic_DNA"/>
</dbReference>
<gene>
    <name evidence="1" type="ORF">BT96DRAFT_929537</name>
</gene>
<sequence length="261" mass="30172">ARARLALCSRKLNHISTRHLYGNIPALSPSSMLVLLHLLHRKPDYATRVCWPGLITQELKFPFQLHHFDTNFELNHHLALFLHTQPHIKLFVLTDQEYNLSTLKSFLDITHLEQLSFGICGNDARLHVLFLLAPSESLQHIQVEKLNDWDIESLRDFLDHLSHCTPNLEWLILMNLSGGKESFRQESLELVGRYLHPFKHLFHFLCLNMVANKADLGSEQIRSILKQWSDACLTLCSVGMRMLPLWKKGSDNQPWLSSKPS</sequence>
<name>A0A6A4GF01_9AGAR</name>
<dbReference type="Proteomes" id="UP000799118">
    <property type="component" value="Unassembled WGS sequence"/>
</dbReference>
<evidence type="ECO:0000313" key="1">
    <source>
        <dbReference type="EMBL" id="KAE9383935.1"/>
    </source>
</evidence>
<protein>
    <submittedName>
        <fullName evidence="1">Uncharacterized protein</fullName>
    </submittedName>
</protein>
<evidence type="ECO:0000313" key="2">
    <source>
        <dbReference type="Proteomes" id="UP000799118"/>
    </source>
</evidence>